<dbReference type="WBParaSite" id="PSAMB.scaffold15size126113.g374.t1">
    <property type="protein sequence ID" value="PSAMB.scaffold15size126113.g374.t1"/>
    <property type="gene ID" value="PSAMB.scaffold15size126113.g374"/>
</dbReference>
<dbReference type="AlphaFoldDB" id="A0A914V9E0"/>
<evidence type="ECO:0000256" key="2">
    <source>
        <dbReference type="ARBA" id="ARBA00008092"/>
    </source>
</evidence>
<reference evidence="16" key="1">
    <citation type="submission" date="2022-11" db="UniProtKB">
        <authorList>
            <consortium name="WormBaseParasite"/>
        </authorList>
    </citation>
    <scope>IDENTIFICATION</scope>
</reference>
<dbReference type="SMART" id="SM00399">
    <property type="entry name" value="ZnF_C4"/>
    <property type="match status" value="1"/>
</dbReference>
<evidence type="ECO:0000256" key="11">
    <source>
        <dbReference type="RuleBase" id="RU004334"/>
    </source>
</evidence>
<dbReference type="InterPro" id="IPR001728">
    <property type="entry name" value="ThyrH_rcpt"/>
</dbReference>
<evidence type="ECO:0000313" key="15">
    <source>
        <dbReference type="Proteomes" id="UP000887566"/>
    </source>
</evidence>
<name>A0A914V9E0_9BILA</name>
<dbReference type="InterPro" id="IPR001628">
    <property type="entry name" value="Znf_hrmn_rcpt"/>
</dbReference>
<dbReference type="PRINTS" id="PR00546">
    <property type="entry name" value="THYROIDHORMR"/>
</dbReference>
<dbReference type="GO" id="GO:0045944">
    <property type="term" value="P:positive regulation of transcription by RNA polymerase II"/>
    <property type="evidence" value="ECO:0007669"/>
    <property type="project" value="TreeGrafter"/>
</dbReference>
<dbReference type="SMART" id="SM00430">
    <property type="entry name" value="HOLI"/>
    <property type="match status" value="1"/>
</dbReference>
<evidence type="ECO:0000256" key="9">
    <source>
        <dbReference type="ARBA" id="ARBA00023170"/>
    </source>
</evidence>
<evidence type="ECO:0000313" key="16">
    <source>
        <dbReference type="WBParaSite" id="PSAMB.scaffold15size126113.g374.t1"/>
    </source>
</evidence>
<comment type="subcellular location">
    <subcellularLocation>
        <location evidence="1">Cytoplasm</location>
    </subcellularLocation>
    <subcellularLocation>
        <location evidence="11">Nucleus</location>
    </subcellularLocation>
</comment>
<dbReference type="Proteomes" id="UP000887566">
    <property type="component" value="Unplaced"/>
</dbReference>
<dbReference type="Pfam" id="PF00105">
    <property type="entry name" value="zf-C4"/>
    <property type="match status" value="1"/>
</dbReference>
<evidence type="ECO:0000256" key="12">
    <source>
        <dbReference type="SAM" id="MobiDB-lite"/>
    </source>
</evidence>
<dbReference type="PRINTS" id="PR00047">
    <property type="entry name" value="STROIDFINGER"/>
</dbReference>
<dbReference type="PANTHER" id="PTHR24082:SF473">
    <property type="entry name" value="ECDYSONE-INDUCED PROTEIN 75B, ISOFORM B"/>
    <property type="match status" value="1"/>
</dbReference>
<feature type="compositionally biased region" description="Polar residues" evidence="12">
    <location>
        <begin position="678"/>
        <end position="688"/>
    </location>
</feature>
<feature type="domain" description="NR LBD" evidence="14">
    <location>
        <begin position="135"/>
        <end position="392"/>
    </location>
</feature>
<organism evidence="15 16">
    <name type="scientific">Plectus sambesii</name>
    <dbReference type="NCBI Taxonomy" id="2011161"/>
    <lineage>
        <taxon>Eukaryota</taxon>
        <taxon>Metazoa</taxon>
        <taxon>Ecdysozoa</taxon>
        <taxon>Nematoda</taxon>
        <taxon>Chromadorea</taxon>
        <taxon>Plectida</taxon>
        <taxon>Plectina</taxon>
        <taxon>Plectoidea</taxon>
        <taxon>Plectidae</taxon>
        <taxon>Plectus</taxon>
    </lineage>
</organism>
<feature type="region of interest" description="Disordered" evidence="12">
    <location>
        <begin position="543"/>
        <end position="563"/>
    </location>
</feature>
<evidence type="ECO:0000256" key="4">
    <source>
        <dbReference type="ARBA" id="ARBA00022771"/>
    </source>
</evidence>
<proteinExistence type="inferred from homology"/>
<dbReference type="InterPro" id="IPR001723">
    <property type="entry name" value="Nuclear_hrmn_rcpt"/>
</dbReference>
<dbReference type="InterPro" id="IPR035500">
    <property type="entry name" value="NHR-like_dom_sf"/>
</dbReference>
<dbReference type="GO" id="GO:0004879">
    <property type="term" value="F:nuclear receptor activity"/>
    <property type="evidence" value="ECO:0007669"/>
    <property type="project" value="InterPro"/>
</dbReference>
<feature type="region of interest" description="Disordered" evidence="12">
    <location>
        <begin position="648"/>
        <end position="688"/>
    </location>
</feature>
<evidence type="ECO:0000256" key="10">
    <source>
        <dbReference type="ARBA" id="ARBA00023242"/>
    </source>
</evidence>
<dbReference type="GO" id="GO:0005634">
    <property type="term" value="C:nucleus"/>
    <property type="evidence" value="ECO:0007669"/>
    <property type="project" value="UniProtKB-SubCell"/>
</dbReference>
<dbReference type="SUPFAM" id="SSF48508">
    <property type="entry name" value="Nuclear receptor ligand-binding domain"/>
    <property type="match status" value="1"/>
</dbReference>
<feature type="compositionally biased region" description="Polar residues" evidence="12">
    <location>
        <begin position="552"/>
        <end position="563"/>
    </location>
</feature>
<evidence type="ECO:0000256" key="7">
    <source>
        <dbReference type="ARBA" id="ARBA00023125"/>
    </source>
</evidence>
<comment type="similarity">
    <text evidence="2">Belongs to the nuclear hormone receptor family. NR1 subfamily.</text>
</comment>
<dbReference type="GO" id="GO:0000978">
    <property type="term" value="F:RNA polymerase II cis-regulatory region sequence-specific DNA binding"/>
    <property type="evidence" value="ECO:0007669"/>
    <property type="project" value="TreeGrafter"/>
</dbReference>
<dbReference type="GO" id="GO:0008270">
    <property type="term" value="F:zinc ion binding"/>
    <property type="evidence" value="ECO:0007669"/>
    <property type="project" value="UniProtKB-KW"/>
</dbReference>
<sequence length="688" mass="75799">MSRAQTTPLTAATSNFATVITFDGTTVLCQVCGDKASGFHYGVHACEGCKGFFRRSIQQKIQYRPCTKNQQCSILRINRNRCQYCRLKKCIAVGMSRDAVRFGRVPKREKAKILEEMQRASVKCHMDSLTAELEDDDRLVTAVVTAHLHTCDLTRNKLGPLLEHYRRLGANQPASCVACPLNPRPISPAVGHCDDMSERYLPAMKGVVDFAKSIPGFQILSQEDRVTLLKAGMFEVLLLRLAVLFDSETKSFMLLDGTVFRRDANHFPAGHGASSHGRFLVDSLFDFIERFNALGLTDADIALYCCVVLFSPDRPGLRNQELVEKMNERLKCALRKVIALHHPTQPAFYDHLMMKVADLRTLNTLHQEKLLSFKADGSRLERATFEKANSEAASSRTRSPSSERNSQILPASSNDINREEATSHWSTACKASEGSPSTSPMPTAAKSFETANRLRQLGLSPAVDALKCPRSSQAHHYPAREASSFDSGKGTLSNKASSSSDSDSDDGGRCPHRHRSSNGVLMGQPSHPIHKVADMPALKRALQAPPKAATPPCSNSHISPPSLHTASIRDRHRAVASLLERPSGLLSPSTSAVAALRIGDPPPPQQHSKAPDEAETIKPIWQTLLQPQHASGLLLTSRALTTPLEVHHRSRHTPMAAHTNHLSPKRSYPFDNCDEQPLNLSKRPNNRQ</sequence>
<dbReference type="InterPro" id="IPR013088">
    <property type="entry name" value="Znf_NHR/GATA"/>
</dbReference>
<feature type="compositionally biased region" description="Polar residues" evidence="12">
    <location>
        <begin position="391"/>
        <end position="415"/>
    </location>
</feature>
<dbReference type="GO" id="GO:0005737">
    <property type="term" value="C:cytoplasm"/>
    <property type="evidence" value="ECO:0007669"/>
    <property type="project" value="UniProtKB-SubCell"/>
</dbReference>
<dbReference type="PROSITE" id="PS00031">
    <property type="entry name" value="NUCLEAR_REC_DBD_1"/>
    <property type="match status" value="1"/>
</dbReference>
<dbReference type="InterPro" id="IPR000536">
    <property type="entry name" value="Nucl_hrmn_rcpt_lig-bd"/>
</dbReference>
<dbReference type="PRINTS" id="PR00398">
    <property type="entry name" value="STRDHORMONER"/>
</dbReference>
<dbReference type="SUPFAM" id="SSF57716">
    <property type="entry name" value="Glucocorticoid receptor-like (DNA-binding domain)"/>
    <property type="match status" value="1"/>
</dbReference>
<keyword evidence="10 11" id="KW-0539">Nucleus</keyword>
<keyword evidence="15" id="KW-1185">Reference proteome</keyword>
<dbReference type="InterPro" id="IPR050234">
    <property type="entry name" value="Nuclear_hormone_rcpt_NR1"/>
</dbReference>
<dbReference type="Gene3D" id="3.30.50.10">
    <property type="entry name" value="Erythroid Transcription Factor GATA-1, subunit A"/>
    <property type="match status" value="1"/>
</dbReference>
<dbReference type="PANTHER" id="PTHR24082">
    <property type="entry name" value="NUCLEAR HORMONE RECEPTOR"/>
    <property type="match status" value="1"/>
</dbReference>
<keyword evidence="3 11" id="KW-0479">Metal-binding</keyword>
<feature type="compositionally biased region" description="Polar residues" evidence="12">
    <location>
        <begin position="484"/>
        <end position="496"/>
    </location>
</feature>
<dbReference type="Pfam" id="PF00104">
    <property type="entry name" value="Hormone_recep"/>
    <property type="match status" value="1"/>
</dbReference>
<feature type="domain" description="Nuclear receptor" evidence="13">
    <location>
        <begin position="26"/>
        <end position="102"/>
    </location>
</feature>
<evidence type="ECO:0000259" key="14">
    <source>
        <dbReference type="PROSITE" id="PS51843"/>
    </source>
</evidence>
<keyword evidence="5 11" id="KW-0862">Zinc</keyword>
<evidence type="ECO:0000256" key="8">
    <source>
        <dbReference type="ARBA" id="ARBA00023163"/>
    </source>
</evidence>
<feature type="region of interest" description="Disordered" evidence="12">
    <location>
        <begin position="470"/>
        <end position="528"/>
    </location>
</feature>
<keyword evidence="4 11" id="KW-0863">Zinc-finger</keyword>
<dbReference type="GO" id="GO:0000122">
    <property type="term" value="P:negative regulation of transcription by RNA polymerase II"/>
    <property type="evidence" value="ECO:0007669"/>
    <property type="project" value="TreeGrafter"/>
</dbReference>
<keyword evidence="8 11" id="KW-0804">Transcription</keyword>
<evidence type="ECO:0000256" key="1">
    <source>
        <dbReference type="ARBA" id="ARBA00004496"/>
    </source>
</evidence>
<dbReference type="GO" id="GO:0009755">
    <property type="term" value="P:hormone-mediated signaling pathway"/>
    <property type="evidence" value="ECO:0007669"/>
    <property type="project" value="TreeGrafter"/>
</dbReference>
<accession>A0A914V9E0</accession>
<keyword evidence="6 11" id="KW-0805">Transcription regulation</keyword>
<evidence type="ECO:0000256" key="3">
    <source>
        <dbReference type="ARBA" id="ARBA00022723"/>
    </source>
</evidence>
<feature type="region of interest" description="Disordered" evidence="12">
    <location>
        <begin position="384"/>
        <end position="444"/>
    </location>
</feature>
<dbReference type="PROSITE" id="PS51843">
    <property type="entry name" value="NR_LBD"/>
    <property type="match status" value="1"/>
</dbReference>
<evidence type="ECO:0000259" key="13">
    <source>
        <dbReference type="PROSITE" id="PS51030"/>
    </source>
</evidence>
<evidence type="ECO:0000256" key="6">
    <source>
        <dbReference type="ARBA" id="ARBA00023015"/>
    </source>
</evidence>
<keyword evidence="9 11" id="KW-0675">Receptor</keyword>
<dbReference type="CDD" id="cd07166">
    <property type="entry name" value="NR_DBD_REV_ERB"/>
    <property type="match status" value="1"/>
</dbReference>
<evidence type="ECO:0000256" key="5">
    <source>
        <dbReference type="ARBA" id="ARBA00022833"/>
    </source>
</evidence>
<dbReference type="PROSITE" id="PS51030">
    <property type="entry name" value="NUCLEAR_REC_DBD_2"/>
    <property type="match status" value="1"/>
</dbReference>
<protein>
    <submittedName>
        <fullName evidence="16">Nuclear hormone receptor E75</fullName>
    </submittedName>
</protein>
<dbReference type="FunFam" id="3.30.50.10:FF:000013">
    <property type="entry name" value="Nuclear receptor subfamily 1 group D member 2"/>
    <property type="match status" value="1"/>
</dbReference>
<keyword evidence="7 11" id="KW-0238">DNA-binding</keyword>
<dbReference type="GO" id="GO:0030154">
    <property type="term" value="P:cell differentiation"/>
    <property type="evidence" value="ECO:0007669"/>
    <property type="project" value="TreeGrafter"/>
</dbReference>
<dbReference type="Gene3D" id="1.10.565.10">
    <property type="entry name" value="Retinoid X Receptor"/>
    <property type="match status" value="1"/>
</dbReference>